<feature type="compositionally biased region" description="Low complexity" evidence="2">
    <location>
        <begin position="103"/>
        <end position="120"/>
    </location>
</feature>
<gene>
    <name evidence="4" type="ORF">UFOPK3376_00211</name>
</gene>
<dbReference type="InterPro" id="IPR023365">
    <property type="entry name" value="Sortase_dom-sf"/>
</dbReference>
<protein>
    <submittedName>
        <fullName evidence="4">Unannotated protein</fullName>
    </submittedName>
</protein>
<dbReference type="Gene3D" id="2.40.260.10">
    <property type="entry name" value="Sortase"/>
    <property type="match status" value="1"/>
</dbReference>
<feature type="transmembrane region" description="Helical" evidence="3">
    <location>
        <begin position="371"/>
        <end position="389"/>
    </location>
</feature>
<dbReference type="SUPFAM" id="SSF63817">
    <property type="entry name" value="Sortase"/>
    <property type="match status" value="1"/>
</dbReference>
<sequence>MTDAEEPRPDPTAGAGRPSPASALARLEALGGSKKLSRWDRPPDPHDWRWVVGNLGRTLITIGMLMFAFVGYQLWGTGIQEARSQDQLAQDFNQAIHDAGLDTTTTGTGTTPGTGTVSGTAVDTTPTTVANPAEQVFPTGIAPGDAIATIAIPAIGVNKYVVAGVSVKDLRKGVGHFPNTPFPGQLGNAAIAGHRTTYGQPFYRLDKLHKGDEIKISTILGGSYVYMVTSIEEVGKNDYHVISDSNPKKATLTLVTCTPIGTASRRLVVHAALDTARSSQVGKPTLYYGQEPSTVVTTAPPGETPAGGTAEGGSATAESVVPGSNLPATLTTTPGGSTSDGSNPDQAAGFNTPTDAFNQGWFADGRAWPHVIGWGLLLMAVCLGAYQLAKRQRRLWLGFLVGMVPFVVVLYFFFENVNRMLPAAI</sequence>
<evidence type="ECO:0000256" key="2">
    <source>
        <dbReference type="SAM" id="MobiDB-lite"/>
    </source>
</evidence>
<evidence type="ECO:0000256" key="3">
    <source>
        <dbReference type="SAM" id="Phobius"/>
    </source>
</evidence>
<feature type="region of interest" description="Disordered" evidence="2">
    <location>
        <begin position="1"/>
        <end position="21"/>
    </location>
</feature>
<dbReference type="InterPro" id="IPR005754">
    <property type="entry name" value="Sortase"/>
</dbReference>
<proteinExistence type="predicted"/>
<organism evidence="4">
    <name type="scientific">freshwater metagenome</name>
    <dbReference type="NCBI Taxonomy" id="449393"/>
    <lineage>
        <taxon>unclassified sequences</taxon>
        <taxon>metagenomes</taxon>
        <taxon>ecological metagenomes</taxon>
    </lineage>
</organism>
<evidence type="ECO:0000313" key="4">
    <source>
        <dbReference type="EMBL" id="CAB4860147.1"/>
    </source>
</evidence>
<dbReference type="EMBL" id="CAFBLP010000003">
    <property type="protein sequence ID" value="CAB4860147.1"/>
    <property type="molecule type" value="Genomic_DNA"/>
</dbReference>
<feature type="region of interest" description="Disordered" evidence="2">
    <location>
        <begin position="292"/>
        <end position="349"/>
    </location>
</feature>
<keyword evidence="3" id="KW-0812">Transmembrane</keyword>
<dbReference type="CDD" id="cd05830">
    <property type="entry name" value="Sortase_E"/>
    <property type="match status" value="1"/>
</dbReference>
<dbReference type="AlphaFoldDB" id="A0A6J7CP73"/>
<feature type="region of interest" description="Disordered" evidence="2">
    <location>
        <begin position="103"/>
        <end position="122"/>
    </location>
</feature>
<dbReference type="Pfam" id="PF04203">
    <property type="entry name" value="Sortase"/>
    <property type="match status" value="1"/>
</dbReference>
<evidence type="ECO:0000256" key="1">
    <source>
        <dbReference type="ARBA" id="ARBA00022801"/>
    </source>
</evidence>
<feature type="compositionally biased region" description="Low complexity" evidence="2">
    <location>
        <begin position="297"/>
        <end position="345"/>
    </location>
</feature>
<name>A0A6J7CP73_9ZZZZ</name>
<dbReference type="GO" id="GO:0016787">
    <property type="term" value="F:hydrolase activity"/>
    <property type="evidence" value="ECO:0007669"/>
    <property type="project" value="UniProtKB-KW"/>
</dbReference>
<feature type="transmembrane region" description="Helical" evidence="3">
    <location>
        <begin position="395"/>
        <end position="414"/>
    </location>
</feature>
<dbReference type="NCBIfam" id="TIGR01076">
    <property type="entry name" value="sortase_fam"/>
    <property type="match status" value="1"/>
</dbReference>
<accession>A0A6J7CP73</accession>
<reference evidence="4" key="1">
    <citation type="submission" date="2020-05" db="EMBL/GenBank/DDBJ databases">
        <authorList>
            <person name="Chiriac C."/>
            <person name="Salcher M."/>
            <person name="Ghai R."/>
            <person name="Kavagutti S V."/>
        </authorList>
    </citation>
    <scope>NUCLEOTIDE SEQUENCE</scope>
</reference>
<keyword evidence="1" id="KW-0378">Hydrolase</keyword>
<keyword evidence="3" id="KW-1133">Transmembrane helix</keyword>
<keyword evidence="3" id="KW-0472">Membrane</keyword>
<dbReference type="InterPro" id="IPR042003">
    <property type="entry name" value="Sortase_E"/>
</dbReference>